<dbReference type="Pfam" id="PF01618">
    <property type="entry name" value="MotA_ExbB"/>
    <property type="match status" value="1"/>
</dbReference>
<comment type="caution">
    <text evidence="11">The sequence shown here is derived from an EMBL/GenBank/DDBJ whole genome shotgun (WGS) entry which is preliminary data.</text>
</comment>
<feature type="transmembrane region" description="Helical" evidence="9">
    <location>
        <begin position="163"/>
        <end position="189"/>
    </location>
</feature>
<sequence length="230" mass="24454">MTPLTNAFETVASLAELGGPVVAIIMVISAISLAVILLKIWQFFRMGVGRRARAEKAVALFEEGRPREALALARDGRSAAARAVALAIHYRTERRAEKAEIEERIARDVTERFHELQSGFRFLDAVAQIAPLLGLFGTVLGMIDAFRQLQTAGNAVDPSILAGGIWVALLTTAAGLAVAMPVSLVLTWLETRIESERVAVETLTADVLGARIASRPESPATGAGEAALAG</sequence>
<feature type="transmembrane region" description="Helical" evidence="9">
    <location>
        <begin position="122"/>
        <end position="143"/>
    </location>
</feature>
<accession>A0A4V6PK26</accession>
<keyword evidence="6 9" id="KW-1133">Transmembrane helix</keyword>
<evidence type="ECO:0000256" key="4">
    <source>
        <dbReference type="ARBA" id="ARBA00022692"/>
    </source>
</evidence>
<keyword evidence="7 9" id="KW-0472">Membrane</keyword>
<keyword evidence="12" id="KW-1185">Reference proteome</keyword>
<proteinExistence type="inferred from homology"/>
<evidence type="ECO:0000313" key="11">
    <source>
        <dbReference type="EMBL" id="TDH39085.1"/>
    </source>
</evidence>
<dbReference type="OrthoDB" id="4045at2"/>
<dbReference type="InterPro" id="IPR050790">
    <property type="entry name" value="ExbB/TolQ_transport"/>
</dbReference>
<dbReference type="RefSeq" id="WP_133283917.1">
    <property type="nucleotide sequence ID" value="NZ_SMSI01000001.1"/>
</dbReference>
<gene>
    <name evidence="11" type="ORF">E2A64_08380</name>
</gene>
<dbReference type="PANTHER" id="PTHR30625:SF15">
    <property type="entry name" value="BIOPOLYMER TRANSPORT PROTEIN EXBB"/>
    <property type="match status" value="1"/>
</dbReference>
<feature type="domain" description="MotA/TolQ/ExbB proton channel" evidence="10">
    <location>
        <begin position="91"/>
        <end position="199"/>
    </location>
</feature>
<evidence type="ECO:0000256" key="2">
    <source>
        <dbReference type="ARBA" id="ARBA00022448"/>
    </source>
</evidence>
<reference evidence="11 12" key="1">
    <citation type="journal article" date="2013" name="Int. J. Syst. Evol. Microbiol.">
        <title>Hoeflea suaedae sp. nov., an endophytic bacterium isolated from the root of the halophyte Suaeda maritima.</title>
        <authorList>
            <person name="Chung E.J."/>
            <person name="Park J.A."/>
            <person name="Pramanik P."/>
            <person name="Bibi F."/>
            <person name="Jeon C.O."/>
            <person name="Chung Y.R."/>
        </authorList>
    </citation>
    <scope>NUCLEOTIDE SEQUENCE [LARGE SCALE GENOMIC DNA]</scope>
    <source>
        <strain evidence="11 12">YC6898</strain>
    </source>
</reference>
<dbReference type="AlphaFoldDB" id="A0A4V6PK26"/>
<evidence type="ECO:0000256" key="6">
    <source>
        <dbReference type="ARBA" id="ARBA00022989"/>
    </source>
</evidence>
<name>A0A4V6PK26_9HYPH</name>
<evidence type="ECO:0000256" key="3">
    <source>
        <dbReference type="ARBA" id="ARBA00022475"/>
    </source>
</evidence>
<evidence type="ECO:0000313" key="12">
    <source>
        <dbReference type="Proteomes" id="UP000295131"/>
    </source>
</evidence>
<dbReference type="EMBL" id="SMSI01000001">
    <property type="protein sequence ID" value="TDH39085.1"/>
    <property type="molecule type" value="Genomic_DNA"/>
</dbReference>
<dbReference type="InterPro" id="IPR002898">
    <property type="entry name" value="MotA_ExbB_proton_chnl"/>
</dbReference>
<keyword evidence="5 8" id="KW-0653">Protein transport</keyword>
<feature type="transmembrane region" description="Helical" evidence="9">
    <location>
        <begin position="20"/>
        <end position="41"/>
    </location>
</feature>
<keyword evidence="3" id="KW-1003">Cell membrane</keyword>
<evidence type="ECO:0000256" key="7">
    <source>
        <dbReference type="ARBA" id="ARBA00023136"/>
    </source>
</evidence>
<dbReference type="PANTHER" id="PTHR30625">
    <property type="entry name" value="PROTEIN TOLQ"/>
    <property type="match status" value="1"/>
</dbReference>
<keyword evidence="2 8" id="KW-0813">Transport</keyword>
<organism evidence="11 12">
    <name type="scientific">Pseudohoeflea suaedae</name>
    <dbReference type="NCBI Taxonomy" id="877384"/>
    <lineage>
        <taxon>Bacteria</taxon>
        <taxon>Pseudomonadati</taxon>
        <taxon>Pseudomonadota</taxon>
        <taxon>Alphaproteobacteria</taxon>
        <taxon>Hyphomicrobiales</taxon>
        <taxon>Rhizobiaceae</taxon>
        <taxon>Pseudohoeflea</taxon>
    </lineage>
</organism>
<dbReference type="Proteomes" id="UP000295131">
    <property type="component" value="Unassembled WGS sequence"/>
</dbReference>
<evidence type="ECO:0000256" key="8">
    <source>
        <dbReference type="RuleBase" id="RU004057"/>
    </source>
</evidence>
<keyword evidence="4 9" id="KW-0812">Transmembrane</keyword>
<evidence type="ECO:0000256" key="9">
    <source>
        <dbReference type="SAM" id="Phobius"/>
    </source>
</evidence>
<evidence type="ECO:0000256" key="1">
    <source>
        <dbReference type="ARBA" id="ARBA00004651"/>
    </source>
</evidence>
<dbReference type="GO" id="GO:0005886">
    <property type="term" value="C:plasma membrane"/>
    <property type="evidence" value="ECO:0007669"/>
    <property type="project" value="UniProtKB-SubCell"/>
</dbReference>
<evidence type="ECO:0000256" key="5">
    <source>
        <dbReference type="ARBA" id="ARBA00022927"/>
    </source>
</evidence>
<protein>
    <submittedName>
        <fullName evidence="11">MotA/TolQ/ExbB proton channel family protein</fullName>
    </submittedName>
</protein>
<comment type="similarity">
    <text evidence="8">Belongs to the exbB/tolQ family.</text>
</comment>
<dbReference type="GO" id="GO:0017038">
    <property type="term" value="P:protein import"/>
    <property type="evidence" value="ECO:0007669"/>
    <property type="project" value="TreeGrafter"/>
</dbReference>
<evidence type="ECO:0000259" key="10">
    <source>
        <dbReference type="Pfam" id="PF01618"/>
    </source>
</evidence>
<comment type="subcellular location">
    <subcellularLocation>
        <location evidence="1">Cell membrane</location>
        <topology evidence="1">Multi-pass membrane protein</topology>
    </subcellularLocation>
    <subcellularLocation>
        <location evidence="8">Membrane</location>
        <topology evidence="8">Multi-pass membrane protein</topology>
    </subcellularLocation>
</comment>